<evidence type="ECO:0000256" key="5">
    <source>
        <dbReference type="ARBA" id="ARBA00031206"/>
    </source>
</evidence>
<organism evidence="7">
    <name type="scientific">Anoplophora glabripennis</name>
    <name type="common">Asian longhorn beetle</name>
    <name type="synonym">Anoplophora nobilis</name>
    <dbReference type="NCBI Taxonomy" id="217634"/>
    <lineage>
        <taxon>Eukaryota</taxon>
        <taxon>Metazoa</taxon>
        <taxon>Ecdysozoa</taxon>
        <taxon>Arthropoda</taxon>
        <taxon>Hexapoda</taxon>
        <taxon>Insecta</taxon>
        <taxon>Pterygota</taxon>
        <taxon>Neoptera</taxon>
        <taxon>Endopterygota</taxon>
        <taxon>Coleoptera</taxon>
        <taxon>Polyphaga</taxon>
        <taxon>Cucujiformia</taxon>
        <taxon>Chrysomeloidea</taxon>
        <taxon>Cerambycidae</taxon>
        <taxon>Lamiinae</taxon>
        <taxon>Lamiini</taxon>
        <taxon>Anoplophora</taxon>
    </lineage>
</organism>
<dbReference type="Pfam" id="PF20180">
    <property type="entry name" value="UQCC2_CBP6"/>
    <property type="match status" value="1"/>
</dbReference>
<reference evidence="7" key="1">
    <citation type="submission" date="2013-07" db="EMBL/GenBank/DDBJ databases">
        <title>Midgut Transcriptome Profiling of Anoplphora glabripennis, a Lignocellulose Degrading, Wood-Boring Cerambycid.</title>
        <authorList>
            <person name="Scully E.D."/>
            <person name="Hoover K."/>
            <person name="Carlson J.E."/>
            <person name="Tien M."/>
            <person name="Geib S.M."/>
        </authorList>
    </citation>
    <scope>NUCLEOTIDE SEQUENCE</scope>
</reference>
<evidence type="ECO:0000313" key="7">
    <source>
        <dbReference type="EMBL" id="JAB62849.1"/>
    </source>
</evidence>
<evidence type="ECO:0000256" key="1">
    <source>
        <dbReference type="ARBA" id="ARBA00004436"/>
    </source>
</evidence>
<dbReference type="GO" id="GO:0034551">
    <property type="term" value="P:mitochondrial respiratory chain complex III assembly"/>
    <property type="evidence" value="ECO:0007669"/>
    <property type="project" value="TreeGrafter"/>
</dbReference>
<dbReference type="PANTHER" id="PTHR34260:SF1">
    <property type="entry name" value="UBIQUINOL-CYTOCHROME-C REDUCTASE COMPLEX ASSEMBLY FACTOR 2"/>
    <property type="match status" value="1"/>
</dbReference>
<keyword evidence="2" id="KW-0809">Transit peptide</keyword>
<name>V5GFU4_ANOGL</name>
<dbReference type="EMBL" id="GALX01005617">
    <property type="protein sequence ID" value="JAB62849.1"/>
    <property type="molecule type" value="Transcribed_RNA"/>
</dbReference>
<evidence type="ECO:0000256" key="2">
    <source>
        <dbReference type="ARBA" id="ARBA00022946"/>
    </source>
</evidence>
<sequence>AAAGNYKRILQLLEKWPIDKSKVGGRDLGEFLRNYINTAYKENKFETNYKYWDRQYLAIHKLVSNENKNKYRRLLSSSATGLTGEQCHEVLSNEFLEELKKEDRSFLKKLFSLKKDTE</sequence>
<dbReference type="PANTHER" id="PTHR34260">
    <property type="entry name" value="UBIQUINOL-CYTOCHROME-C REDUCTASE COMPLEX ASSEMBLY FACTOR 2"/>
    <property type="match status" value="1"/>
</dbReference>
<evidence type="ECO:0000256" key="4">
    <source>
        <dbReference type="ARBA" id="ARBA00023271"/>
    </source>
</evidence>
<gene>
    <name evidence="7" type="primary">MNF1</name>
</gene>
<proteinExistence type="predicted"/>
<keyword evidence="3" id="KW-0496">Mitochondrion</keyword>
<accession>V5GFU4</accession>
<dbReference type="InterPro" id="IPR037698">
    <property type="entry name" value="UQCC2"/>
</dbReference>
<protein>
    <recommendedName>
        <fullName evidence="6">Mitochondrial nucleoid factor 1</fullName>
    </recommendedName>
    <alternativeName>
        <fullName evidence="5">Mitochondrial protein M19</fullName>
    </alternativeName>
</protein>
<keyword evidence="4" id="KW-1135">Mitochondrion nucleoid</keyword>
<evidence type="ECO:0000256" key="6">
    <source>
        <dbReference type="ARBA" id="ARBA00032983"/>
    </source>
</evidence>
<feature type="non-terminal residue" evidence="7">
    <location>
        <position position="1"/>
    </location>
</feature>
<dbReference type="AlphaFoldDB" id="V5GFU4"/>
<evidence type="ECO:0000256" key="3">
    <source>
        <dbReference type="ARBA" id="ARBA00023128"/>
    </source>
</evidence>
<dbReference type="GO" id="GO:0042645">
    <property type="term" value="C:mitochondrial nucleoid"/>
    <property type="evidence" value="ECO:0007669"/>
    <property type="project" value="UniProtKB-SubCell"/>
</dbReference>
<comment type="subcellular location">
    <subcellularLocation>
        <location evidence="1">Mitochondrion matrix</location>
        <location evidence="1">Mitochondrion nucleoid</location>
    </subcellularLocation>
</comment>